<reference evidence="1 2" key="1">
    <citation type="journal article" date="2022" name="bioRxiv">
        <title>The genome of the oomycete Peronosclerospora sorghi, a cosmopolitan pathogen of maize and sorghum, is inflated with dispersed pseudogenes.</title>
        <authorList>
            <person name="Fletcher K."/>
            <person name="Martin F."/>
            <person name="Isakeit T."/>
            <person name="Cavanaugh K."/>
            <person name="Magill C."/>
            <person name="Michelmore R."/>
        </authorList>
    </citation>
    <scope>NUCLEOTIDE SEQUENCE [LARGE SCALE GENOMIC DNA]</scope>
    <source>
        <strain evidence="1">P6</strain>
    </source>
</reference>
<organism evidence="1 2">
    <name type="scientific">Peronosclerospora sorghi</name>
    <dbReference type="NCBI Taxonomy" id="230839"/>
    <lineage>
        <taxon>Eukaryota</taxon>
        <taxon>Sar</taxon>
        <taxon>Stramenopiles</taxon>
        <taxon>Oomycota</taxon>
        <taxon>Peronosporomycetes</taxon>
        <taxon>Peronosporales</taxon>
        <taxon>Peronosporaceae</taxon>
        <taxon>Peronosclerospora</taxon>
    </lineage>
</organism>
<comment type="caution">
    <text evidence="1">The sequence shown here is derived from an EMBL/GenBank/DDBJ whole genome shotgun (WGS) entry which is preliminary data.</text>
</comment>
<dbReference type="EMBL" id="CM047587">
    <property type="protein sequence ID" value="KAI9907960.1"/>
    <property type="molecule type" value="Genomic_DNA"/>
</dbReference>
<name>A0ACC0VN58_9STRA</name>
<evidence type="ECO:0000313" key="1">
    <source>
        <dbReference type="EMBL" id="KAI9907960.1"/>
    </source>
</evidence>
<dbReference type="Proteomes" id="UP001163321">
    <property type="component" value="Chromosome 8"/>
</dbReference>
<accession>A0ACC0VN58</accession>
<keyword evidence="2" id="KW-1185">Reference proteome</keyword>
<gene>
    <name evidence="1" type="ORF">PsorP6_003004</name>
</gene>
<sequence>MLDEMASKNPRAFKAIQRGVGDTGALTSSSAPPSRPSSVNSATSRSSIGQTKTVKPDVVDVEMADAAAACSTRRPSLEKRAGPPARAGLKPPAAGRAEAETILVELELEHLDAIEQDFASSKWMERKGAIEKLEEFAKSHASALSARVIEALTLYLQARERFQGQQYQRAQKCV</sequence>
<evidence type="ECO:0000313" key="2">
    <source>
        <dbReference type="Proteomes" id="UP001163321"/>
    </source>
</evidence>
<proteinExistence type="predicted"/>
<protein>
    <submittedName>
        <fullName evidence="1">Uncharacterized protein</fullName>
    </submittedName>
</protein>